<dbReference type="AlphaFoldDB" id="A0A2P6PAZ9"/>
<evidence type="ECO:0000256" key="2">
    <source>
        <dbReference type="ARBA" id="ARBA00008122"/>
    </source>
</evidence>
<evidence type="ECO:0000256" key="6">
    <source>
        <dbReference type="SAM" id="MobiDB-lite"/>
    </source>
</evidence>
<evidence type="ECO:0000313" key="9">
    <source>
        <dbReference type="EMBL" id="PRQ19094.1"/>
    </source>
</evidence>
<reference evidence="9 10" key="1">
    <citation type="journal article" date="2018" name="Nat. Genet.">
        <title>The Rosa genome provides new insights in the design of modern roses.</title>
        <authorList>
            <person name="Bendahmane M."/>
        </authorList>
    </citation>
    <scope>NUCLEOTIDE SEQUENCE [LARGE SCALE GENOMIC DNA]</scope>
    <source>
        <strain evidence="10">cv. Old Blush</strain>
    </source>
</reference>
<evidence type="ECO:0000256" key="5">
    <source>
        <dbReference type="RuleBase" id="RU367127"/>
    </source>
</evidence>
<dbReference type="GO" id="GO:0005634">
    <property type="term" value="C:nucleus"/>
    <property type="evidence" value="ECO:0007669"/>
    <property type="project" value="UniProtKB-SubCell"/>
</dbReference>
<dbReference type="GO" id="GO:0005524">
    <property type="term" value="F:ATP binding"/>
    <property type="evidence" value="ECO:0007669"/>
    <property type="project" value="UniProtKB-UniRule"/>
</dbReference>
<dbReference type="Gramene" id="PRQ19094">
    <property type="protein sequence ID" value="PRQ19094"/>
    <property type="gene ID" value="RchiOBHm_Chr7g0213331"/>
</dbReference>
<evidence type="ECO:0000256" key="3">
    <source>
        <dbReference type="ARBA" id="ARBA00023242"/>
    </source>
</evidence>
<feature type="compositionally biased region" description="Polar residues" evidence="6">
    <location>
        <begin position="119"/>
        <end position="144"/>
    </location>
</feature>
<dbReference type="PANTHER" id="PTHR31602">
    <property type="entry name" value="GROWTH-REGULATING FACTOR 5"/>
    <property type="match status" value="1"/>
</dbReference>
<keyword evidence="5" id="KW-0804">Transcription</keyword>
<dbReference type="SMART" id="SM00951">
    <property type="entry name" value="QLQ"/>
    <property type="match status" value="1"/>
</dbReference>
<evidence type="ECO:0000259" key="7">
    <source>
        <dbReference type="PROSITE" id="PS51666"/>
    </source>
</evidence>
<keyword evidence="10" id="KW-1185">Reference proteome</keyword>
<dbReference type="STRING" id="74649.A0A2P6PAZ9"/>
<dbReference type="PROSITE" id="PS51666">
    <property type="entry name" value="QLQ"/>
    <property type="match status" value="1"/>
</dbReference>
<protein>
    <recommendedName>
        <fullName evidence="5">Growth-regulating factor</fullName>
    </recommendedName>
</protein>
<comment type="subcellular location">
    <subcellularLocation>
        <location evidence="1 5">Nucleus</location>
    </subcellularLocation>
</comment>
<proteinExistence type="inferred from homology"/>
<dbReference type="Pfam" id="PF08880">
    <property type="entry name" value="QLQ"/>
    <property type="match status" value="1"/>
</dbReference>
<sequence>MSRSLVGGGGHAPLFTVSQWAEMEHQALVFKYLKAGLPVPPDLLVPIRNSFNLIYPDFLRHPASLAYASFCGKKIDPEPGRCRRTDGKKWRCSKDAHPDSKYCERHMNRGRYRSRKLVESQTASQSLSTVASSDIRTGSRSHSGSFQNMPLHSPGNSGSLCFGSDVSQLKMEPIPYGIVKRGNRVLDGAEEHNFMPEASGSARSAGVDSTIDSPWRLMTSHVPLNSSSEPRNGSFLLNNSQLQTLQDSEPLTVDAAMTKQQQRQYVGGEFGVLRSLKQEQHSLQPFFDEWPKSRDLGFHHNDPRSTNNLSNTTQLSMSNLMAPSNFFKER</sequence>
<dbReference type="PROSITE" id="PS51667">
    <property type="entry name" value="WRC"/>
    <property type="match status" value="1"/>
</dbReference>
<dbReference type="InterPro" id="IPR014978">
    <property type="entry name" value="Gln-Leu-Gln_QLQ"/>
</dbReference>
<dbReference type="GO" id="GO:0006351">
    <property type="term" value="P:DNA-templated transcription"/>
    <property type="evidence" value="ECO:0007669"/>
    <property type="project" value="UniProtKB-UniRule"/>
</dbReference>
<comment type="function">
    <text evidence="5">Transcription activator.</text>
</comment>
<comment type="similarity">
    <text evidence="2 5">Belongs to the GRF family.</text>
</comment>
<dbReference type="Proteomes" id="UP000238479">
    <property type="component" value="Chromosome 7"/>
</dbReference>
<organism evidence="9 10">
    <name type="scientific">Rosa chinensis</name>
    <name type="common">China rose</name>
    <dbReference type="NCBI Taxonomy" id="74649"/>
    <lineage>
        <taxon>Eukaryota</taxon>
        <taxon>Viridiplantae</taxon>
        <taxon>Streptophyta</taxon>
        <taxon>Embryophyta</taxon>
        <taxon>Tracheophyta</taxon>
        <taxon>Spermatophyta</taxon>
        <taxon>Magnoliopsida</taxon>
        <taxon>eudicotyledons</taxon>
        <taxon>Gunneridae</taxon>
        <taxon>Pentapetalae</taxon>
        <taxon>rosids</taxon>
        <taxon>fabids</taxon>
        <taxon>Rosales</taxon>
        <taxon>Rosaceae</taxon>
        <taxon>Rosoideae</taxon>
        <taxon>Rosoideae incertae sedis</taxon>
        <taxon>Rosa</taxon>
    </lineage>
</organism>
<dbReference type="OrthoDB" id="1927209at2759"/>
<feature type="compositionally biased region" description="Polar residues" evidence="6">
    <location>
        <begin position="304"/>
        <end position="322"/>
    </location>
</feature>
<feature type="domain" description="WRC" evidence="8">
    <location>
        <begin position="76"/>
        <end position="120"/>
    </location>
</feature>
<feature type="region of interest" description="Disordered" evidence="6">
    <location>
        <begin position="115"/>
        <end position="144"/>
    </location>
</feature>
<comment type="caution">
    <text evidence="4">Lacks conserved residue(s) required for the propagation of feature annotation.</text>
</comment>
<dbReference type="InterPro" id="IPR031137">
    <property type="entry name" value="GRF"/>
</dbReference>
<dbReference type="Pfam" id="PF08879">
    <property type="entry name" value="WRC"/>
    <property type="match status" value="1"/>
</dbReference>
<dbReference type="InterPro" id="IPR014977">
    <property type="entry name" value="WRC_dom"/>
</dbReference>
<dbReference type="GO" id="GO:0006355">
    <property type="term" value="P:regulation of DNA-templated transcription"/>
    <property type="evidence" value="ECO:0007669"/>
    <property type="project" value="InterPro"/>
</dbReference>
<dbReference type="EMBL" id="PDCK01000045">
    <property type="protein sequence ID" value="PRQ19094.1"/>
    <property type="molecule type" value="Genomic_DNA"/>
</dbReference>
<keyword evidence="5" id="KW-0010">Activator</keyword>
<evidence type="ECO:0000256" key="1">
    <source>
        <dbReference type="ARBA" id="ARBA00004123"/>
    </source>
</evidence>
<dbReference type="OMA" id="FQQRTTR"/>
<gene>
    <name evidence="9" type="ORF">RchiOBHm_Chr7g0213331</name>
</gene>
<evidence type="ECO:0000259" key="8">
    <source>
        <dbReference type="PROSITE" id="PS51667"/>
    </source>
</evidence>
<evidence type="ECO:0000256" key="4">
    <source>
        <dbReference type="PROSITE-ProRule" id="PRU01002"/>
    </source>
</evidence>
<keyword evidence="5" id="KW-0805">Transcription regulation</keyword>
<comment type="domain">
    <text evidence="5">The QLQ domain and WRC domain may be involved in protein-protein interaction and DNA-binding, respectively.</text>
</comment>
<feature type="region of interest" description="Disordered" evidence="6">
    <location>
        <begin position="297"/>
        <end position="330"/>
    </location>
</feature>
<comment type="caution">
    <text evidence="9">The sequence shown here is derived from an EMBL/GenBank/DDBJ whole genome shotgun (WGS) entry which is preliminary data.</text>
</comment>
<evidence type="ECO:0000313" key="10">
    <source>
        <dbReference type="Proteomes" id="UP000238479"/>
    </source>
</evidence>
<feature type="domain" description="QLQ" evidence="7">
    <location>
        <begin position="14"/>
        <end position="49"/>
    </location>
</feature>
<accession>A0A2P6PAZ9</accession>
<dbReference type="GO" id="GO:0099402">
    <property type="term" value="P:plant organ development"/>
    <property type="evidence" value="ECO:0007669"/>
    <property type="project" value="UniProtKB-ARBA"/>
</dbReference>
<dbReference type="PANTHER" id="PTHR31602:SF105">
    <property type="entry name" value="GROWTH-REGULATING FACTOR"/>
    <property type="match status" value="1"/>
</dbReference>
<name>A0A2P6PAZ9_ROSCH</name>
<keyword evidence="3 5" id="KW-0539">Nucleus</keyword>